<organism evidence="1 2">
    <name type="scientific">Candidatus Cryptobacteroides avistercoris</name>
    <dbReference type="NCBI Taxonomy" id="2840758"/>
    <lineage>
        <taxon>Bacteria</taxon>
        <taxon>Pseudomonadati</taxon>
        <taxon>Bacteroidota</taxon>
        <taxon>Bacteroidia</taxon>
        <taxon>Bacteroidales</taxon>
        <taxon>Candidatus Cryptobacteroides</taxon>
    </lineage>
</organism>
<dbReference type="GO" id="GO:0016791">
    <property type="term" value="F:phosphatase activity"/>
    <property type="evidence" value="ECO:0007669"/>
    <property type="project" value="TreeGrafter"/>
</dbReference>
<evidence type="ECO:0000313" key="1">
    <source>
        <dbReference type="EMBL" id="MBO8480279.1"/>
    </source>
</evidence>
<dbReference type="GO" id="GO:0005829">
    <property type="term" value="C:cytosol"/>
    <property type="evidence" value="ECO:0007669"/>
    <property type="project" value="TreeGrafter"/>
</dbReference>
<dbReference type="NCBIfam" id="TIGR00099">
    <property type="entry name" value="Cof-subfamily"/>
    <property type="match status" value="1"/>
</dbReference>
<dbReference type="PANTHER" id="PTHR10000">
    <property type="entry name" value="PHOSPHOSERINE PHOSPHATASE"/>
    <property type="match status" value="1"/>
</dbReference>
<dbReference type="InterPro" id="IPR000150">
    <property type="entry name" value="Cof"/>
</dbReference>
<dbReference type="SFLD" id="SFLDG01144">
    <property type="entry name" value="C2.B.4:_PGP_Like"/>
    <property type="match status" value="1"/>
</dbReference>
<reference evidence="1" key="2">
    <citation type="journal article" date="2021" name="PeerJ">
        <title>Extensive microbial diversity within the chicken gut microbiome revealed by metagenomics and culture.</title>
        <authorList>
            <person name="Gilroy R."/>
            <person name="Ravi A."/>
            <person name="Getino M."/>
            <person name="Pursley I."/>
            <person name="Horton D.L."/>
            <person name="Alikhan N.F."/>
            <person name="Baker D."/>
            <person name="Gharbi K."/>
            <person name="Hall N."/>
            <person name="Watson M."/>
            <person name="Adriaenssens E.M."/>
            <person name="Foster-Nyarko E."/>
            <person name="Jarju S."/>
            <person name="Secka A."/>
            <person name="Antonio M."/>
            <person name="Oren A."/>
            <person name="Chaudhuri R.R."/>
            <person name="La Ragione R."/>
            <person name="Hildebrand F."/>
            <person name="Pallen M.J."/>
        </authorList>
    </citation>
    <scope>NUCLEOTIDE SEQUENCE</scope>
    <source>
        <strain evidence="1">B3-1481</strain>
    </source>
</reference>
<dbReference type="SFLD" id="SFLDG01140">
    <property type="entry name" value="C2.B:_Phosphomannomutase_and_P"/>
    <property type="match status" value="1"/>
</dbReference>
<dbReference type="SUPFAM" id="SSF56784">
    <property type="entry name" value="HAD-like"/>
    <property type="match status" value="1"/>
</dbReference>
<gene>
    <name evidence="1" type="ORF">IAB76_04110</name>
</gene>
<reference evidence="1" key="1">
    <citation type="submission" date="2020-10" db="EMBL/GenBank/DDBJ databases">
        <authorList>
            <person name="Gilroy R."/>
        </authorList>
    </citation>
    <scope>NUCLEOTIDE SEQUENCE</scope>
    <source>
        <strain evidence="1">B3-1481</strain>
    </source>
</reference>
<accession>A0A9D9IY73</accession>
<keyword evidence="1" id="KW-0378">Hydrolase</keyword>
<name>A0A9D9IY73_9BACT</name>
<dbReference type="InterPro" id="IPR036412">
    <property type="entry name" value="HAD-like_sf"/>
</dbReference>
<dbReference type="InterPro" id="IPR023214">
    <property type="entry name" value="HAD_sf"/>
</dbReference>
<sequence>MIKAIFFDIDGTLVSLRTHRIPQSAIEAITQAKRRSVKIFISTGRPFPLIDNIEEIRHLVDGYITTNGAWCFIGDRVIACSPISQNDAAAMVRLADEMGFGTLVVGEKDVIMYNDHGASEVFRQLLNVRNMKSDVPVETVLSQRVLQFTPVITPEQEERLMPHLPGCESSRWCPEFADVTARGVNKGKGLHAMIADLNIGIGETMAFGDGGNDLAIVRAAGLGVAMGNANDSLKAVADYVTDSVDDDGISNALHRWVLE</sequence>
<dbReference type="Gene3D" id="3.30.1240.10">
    <property type="match status" value="1"/>
</dbReference>
<dbReference type="GO" id="GO:0000287">
    <property type="term" value="F:magnesium ion binding"/>
    <property type="evidence" value="ECO:0007669"/>
    <property type="project" value="TreeGrafter"/>
</dbReference>
<dbReference type="AlphaFoldDB" id="A0A9D9IY73"/>
<protein>
    <submittedName>
        <fullName evidence="1">Cof-type HAD-IIB family hydrolase</fullName>
    </submittedName>
</protein>
<dbReference type="Gene3D" id="3.40.50.1000">
    <property type="entry name" value="HAD superfamily/HAD-like"/>
    <property type="match status" value="1"/>
</dbReference>
<dbReference type="PROSITE" id="PS01228">
    <property type="entry name" value="COF_1"/>
    <property type="match status" value="1"/>
</dbReference>
<dbReference type="Pfam" id="PF08282">
    <property type="entry name" value="Hydrolase_3"/>
    <property type="match status" value="1"/>
</dbReference>
<dbReference type="SFLD" id="SFLDS00003">
    <property type="entry name" value="Haloacid_Dehalogenase"/>
    <property type="match status" value="1"/>
</dbReference>
<proteinExistence type="predicted"/>
<evidence type="ECO:0000313" key="2">
    <source>
        <dbReference type="Proteomes" id="UP000823769"/>
    </source>
</evidence>
<comment type="caution">
    <text evidence="1">The sequence shown here is derived from an EMBL/GenBank/DDBJ whole genome shotgun (WGS) entry which is preliminary data.</text>
</comment>
<dbReference type="PANTHER" id="PTHR10000:SF25">
    <property type="entry name" value="PHOSPHATASE YKRA-RELATED"/>
    <property type="match status" value="1"/>
</dbReference>
<dbReference type="Proteomes" id="UP000823769">
    <property type="component" value="Unassembled WGS sequence"/>
</dbReference>
<dbReference type="EMBL" id="JADILW010000062">
    <property type="protein sequence ID" value="MBO8480279.1"/>
    <property type="molecule type" value="Genomic_DNA"/>
</dbReference>